<dbReference type="AlphaFoldDB" id="A0AAW8DA72"/>
<dbReference type="RefSeq" id="WP_306958816.1">
    <property type="nucleotide sequence ID" value="NZ_JAUSRG010000001.1"/>
</dbReference>
<evidence type="ECO:0000256" key="3">
    <source>
        <dbReference type="SAM" id="Phobius"/>
    </source>
</evidence>
<keyword evidence="3" id="KW-0812">Transmembrane</keyword>
<evidence type="ECO:0000256" key="2">
    <source>
        <dbReference type="SAM" id="MobiDB-lite"/>
    </source>
</evidence>
<evidence type="ECO:0000313" key="4">
    <source>
        <dbReference type="EMBL" id="MDP9903195.1"/>
    </source>
</evidence>
<accession>A0AAW8DA72</accession>
<gene>
    <name evidence="4" type="ORF">J2S90_000135</name>
    <name evidence="5" type="ORF">J2S93_001568</name>
</gene>
<keyword evidence="3" id="KW-0472">Membrane</keyword>
<feature type="compositionally biased region" description="Low complexity" evidence="2">
    <location>
        <begin position="257"/>
        <end position="272"/>
    </location>
</feature>
<feature type="region of interest" description="Disordered" evidence="2">
    <location>
        <begin position="288"/>
        <end position="367"/>
    </location>
</feature>
<name>A0AAW8DA72_9MICC</name>
<feature type="region of interest" description="Disordered" evidence="2">
    <location>
        <begin position="255"/>
        <end position="275"/>
    </location>
</feature>
<feature type="region of interest" description="Disordered" evidence="2">
    <location>
        <begin position="45"/>
        <end position="83"/>
    </location>
</feature>
<dbReference type="Proteomes" id="UP001230951">
    <property type="component" value="Unassembled WGS sequence"/>
</dbReference>
<keyword evidence="1" id="KW-0175">Coiled coil</keyword>
<evidence type="ECO:0000313" key="6">
    <source>
        <dbReference type="Proteomes" id="UP001230951"/>
    </source>
</evidence>
<sequence>MKAVSSCRPPIHSANCELNSYTCGKRDPRPIYEIPHWKDVHSMPLTLTRPLRRQKKSEQPSVETPETDEGAASNPSGRRSRLREAERLRSVLKESTFGAAVDTLEKNLRFRLLPDAEGNSRWLALMLRAEAIGGLNSKTKRDEAKGSLVQQIVSDQIEAVATDRMLEEEFFAIVPSEDTLERMSEYSMLTGAQYGWIVFSAVDGFLVFDQNIGPASYEDAVAIQSGRSMQDVITAAGMEGTTSWSRIEAGLGAGAKAPVSAESEPESESSSVDLSLNDGDEIFSAAAVAQAAQTQDQGSAAPEAMDSDGFYENLDEGEGVDDLADQDDYDPYDDGESVVPGEAADRERHGADAEELEPVASPSAYDAPPGAAMTPYANYLESTKDAVFTEADVQASIARRFLSEDLDLTIDMREFELAFAAGPAPTVNVSASVPDGSTDWLGRQIAQMADAANSELAALHQRHDSELRQLHIDYTSRHIQEVISEVSVVSPTSRFGAMMDVITRECENALDASHVTVTQRRQEIDQRYTAEAEQAAEAAASQARLTHTQVTRGRREAEMISVDREVEQDIQARFENERQQLLRLRRADADLGMQRGKTAILEALGDERLRQSEAESRLLAQWNQRILDLVEENRKHDVARAETLAEQLSRSNAVDDERRRMNERIEEMRAEHKLRVAALEQLTVRAREDAVEELKRHEAEWRRKLGQAEEMSQEQAANSGAVIEELQRQIREMNQSYSDQYEERIQLLESSKRDHAKEVKRVRRASKRTIRALIVLMVMLAITGIGVGIIAGWAMAHVGGTAAAIGVLAPQGLDALTGHLQL</sequence>
<protein>
    <submittedName>
        <fullName evidence="4">Uncharacterized protein</fullName>
    </submittedName>
</protein>
<keyword evidence="6" id="KW-1185">Reference proteome</keyword>
<reference evidence="4 6" key="1">
    <citation type="submission" date="2023-07" db="EMBL/GenBank/DDBJ databases">
        <title>Sorghum-associated microbial communities from plants grown in Nebraska, USA.</title>
        <authorList>
            <person name="Schachtman D."/>
        </authorList>
    </citation>
    <scope>NUCLEOTIDE SEQUENCE</scope>
    <source>
        <strain evidence="4">DS1006</strain>
        <strain evidence="5 6">DS1016</strain>
    </source>
</reference>
<feature type="compositionally biased region" description="Basic and acidic residues" evidence="2">
    <location>
        <begin position="343"/>
        <end position="352"/>
    </location>
</feature>
<organism evidence="4 7">
    <name type="scientific">Arthrobacter bambusae</name>
    <dbReference type="NCBI Taxonomy" id="1338426"/>
    <lineage>
        <taxon>Bacteria</taxon>
        <taxon>Bacillati</taxon>
        <taxon>Actinomycetota</taxon>
        <taxon>Actinomycetes</taxon>
        <taxon>Micrococcales</taxon>
        <taxon>Micrococcaceae</taxon>
        <taxon>Arthrobacter</taxon>
    </lineage>
</organism>
<feature type="coiled-coil region" evidence="1">
    <location>
        <begin position="651"/>
        <end position="758"/>
    </location>
</feature>
<keyword evidence="3" id="KW-1133">Transmembrane helix</keyword>
<dbReference type="EMBL" id="JAUSRG010000001">
    <property type="protein sequence ID" value="MDP9903195.1"/>
    <property type="molecule type" value="Genomic_DNA"/>
</dbReference>
<proteinExistence type="predicted"/>
<evidence type="ECO:0000313" key="7">
    <source>
        <dbReference type="Proteomes" id="UP001242995"/>
    </source>
</evidence>
<comment type="caution">
    <text evidence="4">The sequence shown here is derived from an EMBL/GenBank/DDBJ whole genome shotgun (WGS) entry which is preliminary data.</text>
</comment>
<dbReference type="Proteomes" id="UP001242995">
    <property type="component" value="Unassembled WGS sequence"/>
</dbReference>
<feature type="compositionally biased region" description="Acidic residues" evidence="2">
    <location>
        <begin position="313"/>
        <end position="336"/>
    </location>
</feature>
<feature type="transmembrane region" description="Helical" evidence="3">
    <location>
        <begin position="770"/>
        <end position="794"/>
    </location>
</feature>
<evidence type="ECO:0000313" key="5">
    <source>
        <dbReference type="EMBL" id="MDQ0180152.1"/>
    </source>
</evidence>
<feature type="compositionally biased region" description="Low complexity" evidence="2">
    <location>
        <begin position="288"/>
        <end position="297"/>
    </location>
</feature>
<dbReference type="EMBL" id="JAUSTF010000002">
    <property type="protein sequence ID" value="MDQ0180152.1"/>
    <property type="molecule type" value="Genomic_DNA"/>
</dbReference>
<evidence type="ECO:0000256" key="1">
    <source>
        <dbReference type="SAM" id="Coils"/>
    </source>
</evidence>